<dbReference type="EMBL" id="MGDE01000230">
    <property type="protein sequence ID" value="OGL43434.1"/>
    <property type="molecule type" value="Genomic_DNA"/>
</dbReference>
<dbReference type="InterPro" id="IPR012334">
    <property type="entry name" value="Pectin_lyas_fold"/>
</dbReference>
<feature type="chain" id="PRO_5009532238" description="DUF1565 domain-containing protein" evidence="4">
    <location>
        <begin position="21"/>
        <end position="542"/>
    </location>
</feature>
<dbReference type="GO" id="GO:0016837">
    <property type="term" value="F:carbon-oxygen lyase activity, acting on polysaccharides"/>
    <property type="evidence" value="ECO:0007669"/>
    <property type="project" value="TreeGrafter"/>
</dbReference>
<proteinExistence type="predicted"/>
<dbReference type="Pfam" id="PF07602">
    <property type="entry name" value="DUF1565"/>
    <property type="match status" value="1"/>
</dbReference>
<keyword evidence="2" id="KW-0964">Secreted</keyword>
<dbReference type="InterPro" id="IPR011050">
    <property type="entry name" value="Pectin_lyase_fold/virulence"/>
</dbReference>
<keyword evidence="3 4" id="KW-0732">Signal</keyword>
<dbReference type="AlphaFoldDB" id="A0A1F7RR14"/>
<feature type="signal peptide" evidence="4">
    <location>
        <begin position="1"/>
        <end position="20"/>
    </location>
</feature>
<gene>
    <name evidence="6" type="ORF">A2W05_00380</name>
</gene>
<evidence type="ECO:0000256" key="4">
    <source>
        <dbReference type="SAM" id="SignalP"/>
    </source>
</evidence>
<dbReference type="InterPro" id="IPR006626">
    <property type="entry name" value="PbH1"/>
</dbReference>
<dbReference type="PANTHER" id="PTHR40088">
    <property type="entry name" value="PECTATE LYASE (EUROFUNG)"/>
    <property type="match status" value="1"/>
</dbReference>
<dbReference type="GO" id="GO:0005576">
    <property type="term" value="C:extracellular region"/>
    <property type="evidence" value="ECO:0007669"/>
    <property type="project" value="UniProtKB-SubCell"/>
</dbReference>
<evidence type="ECO:0000256" key="1">
    <source>
        <dbReference type="ARBA" id="ARBA00004613"/>
    </source>
</evidence>
<feature type="domain" description="DUF1565" evidence="5">
    <location>
        <begin position="37"/>
        <end position="74"/>
    </location>
</feature>
<evidence type="ECO:0000313" key="7">
    <source>
        <dbReference type="Proteomes" id="UP000178797"/>
    </source>
</evidence>
<comment type="caution">
    <text evidence="6">The sequence shown here is derived from an EMBL/GenBank/DDBJ whole genome shotgun (WGS) entry which is preliminary data.</text>
</comment>
<dbReference type="SUPFAM" id="SSF51126">
    <property type="entry name" value="Pectin lyase-like"/>
    <property type="match status" value="1"/>
</dbReference>
<evidence type="ECO:0000256" key="2">
    <source>
        <dbReference type="ARBA" id="ARBA00022525"/>
    </source>
</evidence>
<sequence>MKNKIYILNVALMLLTFAFASPLRATDYYVDQNHKSANDQNTGTIDQPWKTIAKANVTSVAGDTVFIKAGTYNTFIAPSNSGTSANRITYRNYGTDIVTIQGAAYGIRLNGTSYITVQGINFYNLDRFMYLENGANHNIIAYSSFDQMRTQVDWAGSKIVGSSSYNWVHHSRFSNYGACTGTPPNGNDVGAVLEIGDEESMTAPNNTPDHSDYNLIENNTMYNGGHHVLGVMGKFNVIRNNHLHNAAWSNGRGNRTLYMNGYATDSSWNLIEGNKFGYAAAPCDATLVSGTQITSGHNIFRRNSFYYNNRAGLQFSVGSNYYQDIVYNHVYNNTFFHNALGNSYERDPGNVAVYFAKWSGSLIVKYNTFKNNLYYGHPAVYGTYGGPTLADQTFASEYNGDVSGDPKFINATATLGDPLDSNYPNLDLQSISPYVNVGTYLTTITSSSGSGTSFVVADAGYFMDGWGITGVQGDEIRLFGSSQKARITSINYSSNLITVDRTLTWTQNQGISLAYEGVSPDAGAYEFIEDLSPSAPTNLRIN</sequence>
<protein>
    <recommendedName>
        <fullName evidence="5">DUF1565 domain-containing protein</fullName>
    </recommendedName>
</protein>
<dbReference type="SMART" id="SM00710">
    <property type="entry name" value="PbH1"/>
    <property type="match status" value="5"/>
</dbReference>
<evidence type="ECO:0000313" key="6">
    <source>
        <dbReference type="EMBL" id="OGL43434.1"/>
    </source>
</evidence>
<dbReference type="Gene3D" id="2.160.20.10">
    <property type="entry name" value="Single-stranded right-handed beta-helix, Pectin lyase-like"/>
    <property type="match status" value="1"/>
</dbReference>
<dbReference type="InterPro" id="IPR052052">
    <property type="entry name" value="Polysaccharide_Lyase_9"/>
</dbReference>
<name>A0A1F7RR14_9BACT</name>
<reference evidence="6 7" key="1">
    <citation type="journal article" date="2016" name="Nat. Commun.">
        <title>Thousands of microbial genomes shed light on interconnected biogeochemical processes in an aquifer system.</title>
        <authorList>
            <person name="Anantharaman K."/>
            <person name="Brown C.T."/>
            <person name="Hug L.A."/>
            <person name="Sharon I."/>
            <person name="Castelle C.J."/>
            <person name="Probst A.J."/>
            <person name="Thomas B.C."/>
            <person name="Singh A."/>
            <person name="Wilkins M.J."/>
            <person name="Karaoz U."/>
            <person name="Brodie E.L."/>
            <person name="Williams K.H."/>
            <person name="Hubbard S.S."/>
            <person name="Banfield J.F."/>
        </authorList>
    </citation>
    <scope>NUCLEOTIDE SEQUENCE [LARGE SCALE GENOMIC DNA]</scope>
</reference>
<evidence type="ECO:0000259" key="5">
    <source>
        <dbReference type="Pfam" id="PF07602"/>
    </source>
</evidence>
<comment type="subcellular location">
    <subcellularLocation>
        <location evidence="1">Secreted</location>
    </subcellularLocation>
</comment>
<dbReference type="Proteomes" id="UP000178797">
    <property type="component" value="Unassembled WGS sequence"/>
</dbReference>
<accession>A0A1F7RR14</accession>
<organism evidence="6 7">
    <name type="scientific">Candidatus Schekmanbacteria bacterium RBG_16_38_10</name>
    <dbReference type="NCBI Taxonomy" id="1817879"/>
    <lineage>
        <taxon>Bacteria</taxon>
        <taxon>Candidatus Schekmaniibacteriota</taxon>
    </lineage>
</organism>
<dbReference type="PANTHER" id="PTHR40088:SF2">
    <property type="entry name" value="SECRETED SUGAR HYDROLASE"/>
    <property type="match status" value="1"/>
</dbReference>
<evidence type="ECO:0000256" key="3">
    <source>
        <dbReference type="ARBA" id="ARBA00022729"/>
    </source>
</evidence>
<dbReference type="InterPro" id="IPR011459">
    <property type="entry name" value="DUF1565"/>
</dbReference>